<dbReference type="GO" id="GO:0008236">
    <property type="term" value="F:serine-type peptidase activity"/>
    <property type="evidence" value="ECO:0007669"/>
    <property type="project" value="InterPro"/>
</dbReference>
<feature type="domain" description="Peptidase S9 prolyl oligopeptidase catalytic" evidence="2">
    <location>
        <begin position="56"/>
        <end position="192"/>
    </location>
</feature>
<keyword evidence="1" id="KW-0378">Hydrolase</keyword>
<evidence type="ECO:0000259" key="2">
    <source>
        <dbReference type="Pfam" id="PF00326"/>
    </source>
</evidence>
<dbReference type="InterPro" id="IPR001375">
    <property type="entry name" value="Peptidase_S9_cat"/>
</dbReference>
<reference evidence="3 4" key="1">
    <citation type="submission" date="2016-10" db="EMBL/GenBank/DDBJ databases">
        <authorList>
            <person name="de Groot N.N."/>
        </authorList>
    </citation>
    <scope>NUCLEOTIDE SEQUENCE [LARGE SCALE GENOMIC DNA]</scope>
    <source>
        <strain evidence="3 4">CGMCC 4.3491</strain>
    </source>
</reference>
<dbReference type="PANTHER" id="PTHR48081:SF6">
    <property type="entry name" value="PEPTIDASE S9 PROLYL OLIGOPEPTIDASE CATALYTIC DOMAIN-CONTAINING PROTEIN"/>
    <property type="match status" value="1"/>
</dbReference>
<organism evidence="3 4">
    <name type="scientific">Herbiconiux ginsengi</name>
    <dbReference type="NCBI Taxonomy" id="381665"/>
    <lineage>
        <taxon>Bacteria</taxon>
        <taxon>Bacillati</taxon>
        <taxon>Actinomycetota</taxon>
        <taxon>Actinomycetes</taxon>
        <taxon>Micrococcales</taxon>
        <taxon>Microbacteriaceae</taxon>
        <taxon>Herbiconiux</taxon>
    </lineage>
</organism>
<dbReference type="Gene3D" id="3.40.50.1820">
    <property type="entry name" value="alpha/beta hydrolase"/>
    <property type="match status" value="1"/>
</dbReference>
<dbReference type="PANTHER" id="PTHR48081">
    <property type="entry name" value="AB HYDROLASE SUPERFAMILY PROTEIN C4A8.06C"/>
    <property type="match status" value="1"/>
</dbReference>
<dbReference type="SUPFAM" id="SSF53474">
    <property type="entry name" value="alpha/beta-Hydrolases"/>
    <property type="match status" value="1"/>
</dbReference>
<dbReference type="AlphaFoldDB" id="A0A1H3L1J3"/>
<sequence length="213" mass="22492">MSKPVILVLPGGGYSTLAPHEGEPVAEWLRGLGWEARVIRYPVATRHPGPLRVVQEAITAARADGASVVGVLGFSAGGHLAGHAALVPDAPEGARPDFAVLCYPVVSMLTATHAGSRAQLLGPDPSEQLRRETSLEQLVTPDAPPVFLWTTAEDASVPIEEHTYPLAAALATARVPHEVHVFENGGHGLGFAEGYPAAAWTTLAATWLDRRRP</sequence>
<evidence type="ECO:0000256" key="1">
    <source>
        <dbReference type="ARBA" id="ARBA00022801"/>
    </source>
</evidence>
<dbReference type="Pfam" id="PF00326">
    <property type="entry name" value="Peptidase_S9"/>
    <property type="match status" value="1"/>
</dbReference>
<evidence type="ECO:0000313" key="3">
    <source>
        <dbReference type="EMBL" id="SDY57784.1"/>
    </source>
</evidence>
<accession>A0A1H3L1J3</accession>
<proteinExistence type="predicted"/>
<dbReference type="Proteomes" id="UP000198891">
    <property type="component" value="Unassembled WGS sequence"/>
</dbReference>
<keyword evidence="4" id="KW-1185">Reference proteome</keyword>
<evidence type="ECO:0000313" key="4">
    <source>
        <dbReference type="Proteomes" id="UP000198891"/>
    </source>
</evidence>
<dbReference type="GO" id="GO:0006508">
    <property type="term" value="P:proteolysis"/>
    <property type="evidence" value="ECO:0007669"/>
    <property type="project" value="InterPro"/>
</dbReference>
<protein>
    <submittedName>
        <fullName evidence="3">Acetyl esterase/lipase</fullName>
    </submittedName>
</protein>
<dbReference type="STRING" id="381665.SAMN05216554_0773"/>
<dbReference type="EMBL" id="FNPZ01000001">
    <property type="protein sequence ID" value="SDY57784.1"/>
    <property type="molecule type" value="Genomic_DNA"/>
</dbReference>
<gene>
    <name evidence="3" type="ORF">SAMN05216554_0773</name>
</gene>
<name>A0A1H3L1J3_9MICO</name>
<dbReference type="InterPro" id="IPR050300">
    <property type="entry name" value="GDXG_lipolytic_enzyme"/>
</dbReference>
<dbReference type="InterPro" id="IPR029058">
    <property type="entry name" value="AB_hydrolase_fold"/>
</dbReference>
<dbReference type="RefSeq" id="WP_092548994.1">
    <property type="nucleotide sequence ID" value="NZ_FNPZ01000001.1"/>
</dbReference>
<dbReference type="OrthoDB" id="9794725at2"/>